<reference evidence="1" key="1">
    <citation type="journal article" date="2015" name="Nature">
        <title>Complex archaea that bridge the gap between prokaryotes and eukaryotes.</title>
        <authorList>
            <person name="Spang A."/>
            <person name="Saw J.H."/>
            <person name="Jorgensen S.L."/>
            <person name="Zaremba-Niedzwiedzka K."/>
            <person name="Martijn J."/>
            <person name="Lind A.E."/>
            <person name="van Eijk R."/>
            <person name="Schleper C."/>
            <person name="Guy L."/>
            <person name="Ettema T.J."/>
        </authorList>
    </citation>
    <scope>NUCLEOTIDE SEQUENCE</scope>
</reference>
<comment type="caution">
    <text evidence="1">The sequence shown here is derived from an EMBL/GenBank/DDBJ whole genome shotgun (WGS) entry which is preliminary data.</text>
</comment>
<dbReference type="AlphaFoldDB" id="A0A0F9BW33"/>
<evidence type="ECO:0000313" key="1">
    <source>
        <dbReference type="EMBL" id="KKL18137.1"/>
    </source>
</evidence>
<protein>
    <submittedName>
        <fullName evidence="1">Uncharacterized protein</fullName>
    </submittedName>
</protein>
<gene>
    <name evidence="1" type="ORF">LCGC14_2478530</name>
</gene>
<organism evidence="1">
    <name type="scientific">marine sediment metagenome</name>
    <dbReference type="NCBI Taxonomy" id="412755"/>
    <lineage>
        <taxon>unclassified sequences</taxon>
        <taxon>metagenomes</taxon>
        <taxon>ecological metagenomes</taxon>
    </lineage>
</organism>
<sequence>TGLYVLSGMALGKDWDEIGEGLNPLNGKRFLSHEVNGQWIGIGGQVRAITQLLAVFGESAVTGGVKLVTGDPKGAAAEFTPFLSADMMENPLLRVWSGRGAVGLGIAAGTIEATTGADTVPFEDIDGLPELGLHIGTSALPFTLQARMEGANWTAVAFEVQGFRTSPQTLSEKHDQLFPDTPWREITRAQKSQHINDTPELQEIRDRLKAEGTAAELIGSVLGVDPKEIGIDTQPTNKGDEIRESRSGELVPNAKAVLNKLPGAGEVYDDVRRSSMAKAAGAFEEALGDADIEFKGRDQILFQQVSQVDFNKDWNNNGIPGDKDDVRIALEFQKSLKADMSEDAQRALDNPENFFNDPEVIEVEKIRKTAQASLDTWFDIPKYRLLDKAQSEQVDLLLDRASEIRNLATMAGLRVSRDQVLQVLGALTPGIDLSVLVIARASTYSQMRDFILNPESDQFVLAHPEMLSFYPFLFDTLSVEDQLEARRLELLQAAGVPASFTDVALP</sequence>
<accession>A0A0F9BW33</accession>
<proteinExistence type="predicted"/>
<feature type="non-terminal residue" evidence="1">
    <location>
        <position position="506"/>
    </location>
</feature>
<feature type="non-terminal residue" evidence="1">
    <location>
        <position position="1"/>
    </location>
</feature>
<dbReference type="EMBL" id="LAZR01038986">
    <property type="protein sequence ID" value="KKL18137.1"/>
    <property type="molecule type" value="Genomic_DNA"/>
</dbReference>
<name>A0A0F9BW33_9ZZZZ</name>